<evidence type="ECO:0000256" key="6">
    <source>
        <dbReference type="SAM" id="Phobius"/>
    </source>
</evidence>
<evidence type="ECO:0000256" key="3">
    <source>
        <dbReference type="ARBA" id="ARBA00022553"/>
    </source>
</evidence>
<evidence type="ECO:0000313" key="9">
    <source>
        <dbReference type="Proteomes" id="UP000775179"/>
    </source>
</evidence>
<dbReference type="InterPro" id="IPR005467">
    <property type="entry name" value="His_kinase_dom"/>
</dbReference>
<comment type="catalytic activity">
    <reaction evidence="1">
        <text>ATP + protein L-histidine = ADP + protein N-phospho-L-histidine.</text>
        <dbReference type="EC" id="2.7.13.3"/>
    </reaction>
</comment>
<dbReference type="PANTHER" id="PTHR43547">
    <property type="entry name" value="TWO-COMPONENT HISTIDINE KINASE"/>
    <property type="match status" value="1"/>
</dbReference>
<dbReference type="Gene3D" id="3.30.565.10">
    <property type="entry name" value="Histidine kinase-like ATPase, C-terminal domain"/>
    <property type="match status" value="1"/>
</dbReference>
<name>A0ABD4RGY3_9CLOT</name>
<dbReference type="SUPFAM" id="SSF55874">
    <property type="entry name" value="ATPase domain of HSP90 chaperone/DNA topoisomerase II/histidine kinase"/>
    <property type="match status" value="1"/>
</dbReference>
<dbReference type="AlphaFoldDB" id="A0ABD4RGY3"/>
<dbReference type="EC" id="2.7.13.3" evidence="2"/>
<dbReference type="GeneID" id="66302087"/>
<evidence type="ECO:0000313" key="8">
    <source>
        <dbReference type="EMBL" id="MBX7290739.1"/>
    </source>
</evidence>
<feature type="transmembrane region" description="Helical" evidence="6">
    <location>
        <begin position="165"/>
        <end position="188"/>
    </location>
</feature>
<evidence type="ECO:0000256" key="1">
    <source>
        <dbReference type="ARBA" id="ARBA00000085"/>
    </source>
</evidence>
<dbReference type="InterPro" id="IPR036097">
    <property type="entry name" value="HisK_dim/P_sf"/>
</dbReference>
<dbReference type="Pfam" id="PF00512">
    <property type="entry name" value="HisKA"/>
    <property type="match status" value="1"/>
</dbReference>
<dbReference type="GO" id="GO:0000160">
    <property type="term" value="P:phosphorelay signal transduction system"/>
    <property type="evidence" value="ECO:0007669"/>
    <property type="project" value="UniProtKB-KW"/>
</dbReference>
<reference evidence="8 9" key="1">
    <citation type="submission" date="2021-08" db="EMBL/GenBank/DDBJ databases">
        <title>Genome sequence analysis of Clostridium chauvoei strains of European origin and evaluation of typing options for outbreak investigations.</title>
        <authorList>
            <person name="Abdel-Glil M."/>
            <person name="Thomas P."/>
            <person name="Seyboldt C."/>
        </authorList>
    </citation>
    <scope>NUCLEOTIDE SEQUENCE [LARGE SCALE GENOMIC DNA]</scope>
    <source>
        <strain evidence="8 9">S0260-09</strain>
    </source>
</reference>
<dbReference type="PANTHER" id="PTHR43547:SF2">
    <property type="entry name" value="HYBRID SIGNAL TRANSDUCTION HISTIDINE KINASE C"/>
    <property type="match status" value="1"/>
</dbReference>
<comment type="caution">
    <text evidence="8">The sequence shown here is derived from an EMBL/GenBank/DDBJ whole genome shotgun (WGS) entry which is preliminary data.</text>
</comment>
<feature type="transmembrane region" description="Helical" evidence="6">
    <location>
        <begin position="200"/>
        <end position="223"/>
    </location>
</feature>
<dbReference type="Gene3D" id="1.10.287.130">
    <property type="match status" value="1"/>
</dbReference>
<dbReference type="Pfam" id="PF02518">
    <property type="entry name" value="HATPase_c"/>
    <property type="match status" value="1"/>
</dbReference>
<keyword evidence="4 8" id="KW-0808">Transferase</keyword>
<dbReference type="RefSeq" id="WP_021876080.1">
    <property type="nucleotide sequence ID" value="NZ_CP018630.1"/>
</dbReference>
<dbReference type="InterPro" id="IPR003594">
    <property type="entry name" value="HATPase_dom"/>
</dbReference>
<feature type="transmembrane region" description="Helical" evidence="6">
    <location>
        <begin position="50"/>
        <end position="73"/>
    </location>
</feature>
<keyword evidence="3" id="KW-0597">Phosphoprotein</keyword>
<keyword evidence="4 8" id="KW-0418">Kinase</keyword>
<evidence type="ECO:0000259" key="7">
    <source>
        <dbReference type="PROSITE" id="PS50109"/>
    </source>
</evidence>
<sequence length="645" mass="76025">MDNHKFSDEIFCDDNVFNVEKNNFLKNLLRFTILNLVIMMIFTHKNIMGFIILELVSLMFSIAALMFVIHSSYFSELKLYKVLKFHLGLICIIYIIRLFPNGYFGGIYFRITDIKILWDNNFNFILMYYLIANYRCKNTNRIYIDYIFWTGVKGILYIISSRHLLTWLIPNVCLSIELLLLIIAFYRIRRKKIIENNKINIFSINLIMSIIAVFVTLIFQGGWVTNFSIIKFVIYESCMLSLMLNLIQSTYNFIFKETYEENNKLEIINNRIKVRNIEMERSQEFMMEREGMYRNFLGVIPKPIVKINTLNNRIFYCNKSFLSLIGEKNIRNVINKKLDSIIEHNIYFNDFFNLDKNKGYMALLKGKEPRNLEIRLLKIDEYNNKIMFSLEDITEKVEMEKMKKEMEENKLKDILKKNFLSNISHDLKTPINVIYSAVQIDEILISNNDINSLRKYNDISQKNCLTLIQLTNNLIDISKINIAYLHPKLEVRNIVSDIEEKVISLAEYVKNKNINMIFDTSEEEIYVNIDKEFIERIILNLISNSVKFTKSGGYIYITITADYEKVYIEIKDTGKGMSKDFTRQAFKKYSMENIDNRIEDGSGVGLFVVYNLIKKQNGNIKLESEIGKGSTFTIEFSRVKRYGVS</sequence>
<keyword evidence="6" id="KW-1133">Transmembrane helix</keyword>
<keyword evidence="6" id="KW-0812">Transmembrane</keyword>
<evidence type="ECO:0000256" key="4">
    <source>
        <dbReference type="ARBA" id="ARBA00022777"/>
    </source>
</evidence>
<dbReference type="PRINTS" id="PR00344">
    <property type="entry name" value="BCTRLSENSOR"/>
</dbReference>
<keyword evidence="5" id="KW-0902">Two-component regulatory system</keyword>
<gene>
    <name evidence="8" type="ORF">K4H94_06740</name>
</gene>
<proteinExistence type="predicted"/>
<dbReference type="EMBL" id="JAIFTX010000012">
    <property type="protein sequence ID" value="MBX7290739.1"/>
    <property type="molecule type" value="Genomic_DNA"/>
</dbReference>
<accession>A0ABD4RGY3</accession>
<dbReference type="SMART" id="SM00388">
    <property type="entry name" value="HisKA"/>
    <property type="match status" value="1"/>
</dbReference>
<keyword evidence="6" id="KW-0472">Membrane</keyword>
<dbReference type="PROSITE" id="PS50109">
    <property type="entry name" value="HIS_KIN"/>
    <property type="match status" value="1"/>
</dbReference>
<feature type="transmembrane region" description="Helical" evidence="6">
    <location>
        <begin position="85"/>
        <end position="109"/>
    </location>
</feature>
<organism evidence="8 9">
    <name type="scientific">Clostridium chauvoei</name>
    <dbReference type="NCBI Taxonomy" id="46867"/>
    <lineage>
        <taxon>Bacteria</taxon>
        <taxon>Bacillati</taxon>
        <taxon>Bacillota</taxon>
        <taxon>Clostridia</taxon>
        <taxon>Eubacteriales</taxon>
        <taxon>Clostridiaceae</taxon>
        <taxon>Clostridium</taxon>
    </lineage>
</organism>
<dbReference type="InterPro" id="IPR003661">
    <property type="entry name" value="HisK_dim/P_dom"/>
</dbReference>
<dbReference type="CDD" id="cd00082">
    <property type="entry name" value="HisKA"/>
    <property type="match status" value="1"/>
</dbReference>
<dbReference type="SUPFAM" id="SSF47384">
    <property type="entry name" value="Homodimeric domain of signal transducing histidine kinase"/>
    <property type="match status" value="1"/>
</dbReference>
<evidence type="ECO:0000256" key="2">
    <source>
        <dbReference type="ARBA" id="ARBA00012438"/>
    </source>
</evidence>
<dbReference type="GO" id="GO:0004673">
    <property type="term" value="F:protein histidine kinase activity"/>
    <property type="evidence" value="ECO:0007669"/>
    <property type="project" value="UniProtKB-EC"/>
</dbReference>
<dbReference type="InterPro" id="IPR004358">
    <property type="entry name" value="Sig_transdc_His_kin-like_C"/>
</dbReference>
<dbReference type="SMART" id="SM00387">
    <property type="entry name" value="HATPase_c"/>
    <property type="match status" value="1"/>
</dbReference>
<dbReference type="InterPro" id="IPR036890">
    <property type="entry name" value="HATPase_C_sf"/>
</dbReference>
<feature type="transmembrane region" description="Helical" evidence="6">
    <location>
        <begin position="142"/>
        <end position="159"/>
    </location>
</feature>
<dbReference type="Proteomes" id="UP000775179">
    <property type="component" value="Unassembled WGS sequence"/>
</dbReference>
<protein>
    <recommendedName>
        <fullName evidence="2">histidine kinase</fullName>
        <ecNumber evidence="2">2.7.13.3</ecNumber>
    </recommendedName>
</protein>
<evidence type="ECO:0000256" key="5">
    <source>
        <dbReference type="ARBA" id="ARBA00023012"/>
    </source>
</evidence>
<feature type="domain" description="Histidine kinase" evidence="7">
    <location>
        <begin position="422"/>
        <end position="640"/>
    </location>
</feature>